<sequence>MDDIQKLVAIEEISNLKARYVRYADAKKWSELAKLFTTEATFEVYDEKDNLLVSMKGQQEIQHAINDNVGAAQPIHHIFSREFDFTSSTTAEAVWSMEDNIMFPEGSEFSSIRGYGHYHDTYEKVDGKWFIQSLKITRVKMEFIK</sequence>
<dbReference type="RefSeq" id="WP_171416523.1">
    <property type="nucleotide sequence ID" value="NZ_JABFOR010000010.1"/>
</dbReference>
<dbReference type="Pfam" id="PF13577">
    <property type="entry name" value="SnoaL_4"/>
    <property type="match status" value="1"/>
</dbReference>
<comment type="caution">
    <text evidence="2">The sequence shown here is derived from an EMBL/GenBank/DDBJ whole genome shotgun (WGS) entry which is preliminary data.</text>
</comment>
<dbReference type="EMBL" id="JABFOR010000010">
    <property type="protein sequence ID" value="NOJ71008.1"/>
    <property type="molecule type" value="Genomic_DNA"/>
</dbReference>
<reference evidence="2 3" key="1">
    <citation type="submission" date="2020-05" db="EMBL/GenBank/DDBJ databases">
        <title>Whole genome sequencing and identification of novel metabolites from Paenibacillus alvei strain JR949.</title>
        <authorList>
            <person name="Rajendhran J."/>
            <person name="Sree Pranav P."/>
            <person name="Mahalakshmi B."/>
            <person name="Karthikeyan R."/>
        </authorList>
    </citation>
    <scope>NUCLEOTIDE SEQUENCE [LARGE SCALE GENOMIC DNA]</scope>
    <source>
        <strain evidence="2 3">JR949</strain>
    </source>
</reference>
<feature type="domain" description="SnoaL-like" evidence="1">
    <location>
        <begin position="6"/>
        <end position="134"/>
    </location>
</feature>
<dbReference type="SUPFAM" id="SSF54427">
    <property type="entry name" value="NTF2-like"/>
    <property type="match status" value="1"/>
</dbReference>
<dbReference type="AlphaFoldDB" id="A0AAP7A1B4"/>
<protein>
    <submittedName>
        <fullName evidence="2">Nuclear transport factor 2 family protein</fullName>
    </submittedName>
</protein>
<dbReference type="InterPro" id="IPR032710">
    <property type="entry name" value="NTF2-like_dom_sf"/>
</dbReference>
<organism evidence="2 3">
    <name type="scientific">Paenibacillus alvei</name>
    <name type="common">Bacillus alvei</name>
    <dbReference type="NCBI Taxonomy" id="44250"/>
    <lineage>
        <taxon>Bacteria</taxon>
        <taxon>Bacillati</taxon>
        <taxon>Bacillota</taxon>
        <taxon>Bacilli</taxon>
        <taxon>Bacillales</taxon>
        <taxon>Paenibacillaceae</taxon>
        <taxon>Paenibacillus</taxon>
    </lineage>
</organism>
<evidence type="ECO:0000259" key="1">
    <source>
        <dbReference type="Pfam" id="PF13577"/>
    </source>
</evidence>
<evidence type="ECO:0000313" key="3">
    <source>
        <dbReference type="Proteomes" id="UP000552038"/>
    </source>
</evidence>
<dbReference type="Proteomes" id="UP000552038">
    <property type="component" value="Unassembled WGS sequence"/>
</dbReference>
<name>A0AAP7A1B4_PAEAL</name>
<accession>A0AAP7A1B4</accession>
<proteinExistence type="predicted"/>
<gene>
    <name evidence="2" type="ORF">HMI46_10625</name>
</gene>
<dbReference type="Gene3D" id="3.10.450.50">
    <property type="match status" value="1"/>
</dbReference>
<dbReference type="InterPro" id="IPR037401">
    <property type="entry name" value="SnoaL-like"/>
</dbReference>
<evidence type="ECO:0000313" key="2">
    <source>
        <dbReference type="EMBL" id="NOJ71008.1"/>
    </source>
</evidence>